<protein>
    <recommendedName>
        <fullName evidence="11">Sulfate transporter CysZ</fullName>
    </recommendedName>
</protein>
<feature type="transmembrane region" description="Helical" evidence="11">
    <location>
        <begin position="212"/>
        <end position="238"/>
    </location>
</feature>
<keyword evidence="4 11" id="KW-0997">Cell inner membrane</keyword>
<comment type="similarity">
    <text evidence="11">Belongs to the CysZ family.</text>
</comment>
<evidence type="ECO:0000256" key="9">
    <source>
        <dbReference type="ARBA" id="ARBA00023136"/>
    </source>
</evidence>
<name>A0A418XCY2_9PSED</name>
<comment type="caution">
    <text evidence="12">The sequence shown here is derived from an EMBL/GenBank/DDBJ whole genome shotgun (WGS) entry which is preliminary data.</text>
</comment>
<keyword evidence="2 11" id="KW-0813">Transport</keyword>
<evidence type="ECO:0000256" key="11">
    <source>
        <dbReference type="HAMAP-Rule" id="MF_00468"/>
    </source>
</evidence>
<comment type="subcellular location">
    <subcellularLocation>
        <location evidence="11">Cell inner membrane</location>
        <topology evidence="11">Multi-pass membrane protein</topology>
    </subcellularLocation>
    <subcellularLocation>
        <location evidence="1">Membrane</location>
        <topology evidence="1">Multi-pass membrane protein</topology>
    </subcellularLocation>
</comment>
<evidence type="ECO:0000256" key="1">
    <source>
        <dbReference type="ARBA" id="ARBA00004141"/>
    </source>
</evidence>
<evidence type="ECO:0000256" key="5">
    <source>
        <dbReference type="ARBA" id="ARBA00022605"/>
    </source>
</evidence>
<dbReference type="PANTHER" id="PTHR37468:SF1">
    <property type="entry name" value="SULFATE TRANSPORTER CYSZ"/>
    <property type="match status" value="1"/>
</dbReference>
<evidence type="ECO:0000256" key="7">
    <source>
        <dbReference type="ARBA" id="ARBA00022989"/>
    </source>
</evidence>
<dbReference type="InterPro" id="IPR050480">
    <property type="entry name" value="CysZ-like"/>
</dbReference>
<feature type="transmembrane region" description="Helical" evidence="11">
    <location>
        <begin position="67"/>
        <end position="96"/>
    </location>
</feature>
<dbReference type="GO" id="GO:0009675">
    <property type="term" value="F:high-affinity sulfate:proton symporter activity"/>
    <property type="evidence" value="ECO:0007669"/>
    <property type="project" value="TreeGrafter"/>
</dbReference>
<organism evidence="12 13">
    <name type="scientific">Pseudomonas cavernicola</name>
    <dbReference type="NCBI Taxonomy" id="2320866"/>
    <lineage>
        <taxon>Bacteria</taxon>
        <taxon>Pseudomonadati</taxon>
        <taxon>Pseudomonadota</taxon>
        <taxon>Gammaproteobacteria</taxon>
        <taxon>Pseudomonadales</taxon>
        <taxon>Pseudomonadaceae</taxon>
        <taxon>Pseudomonas</taxon>
    </lineage>
</organism>
<evidence type="ECO:0000256" key="4">
    <source>
        <dbReference type="ARBA" id="ARBA00022519"/>
    </source>
</evidence>
<dbReference type="GO" id="GO:0000103">
    <property type="term" value="P:sulfate assimilation"/>
    <property type="evidence" value="ECO:0007669"/>
    <property type="project" value="InterPro"/>
</dbReference>
<dbReference type="HAMAP" id="MF_00468">
    <property type="entry name" value="CysZ"/>
    <property type="match status" value="1"/>
</dbReference>
<keyword evidence="7 11" id="KW-1133">Transmembrane helix</keyword>
<evidence type="ECO:0000256" key="8">
    <source>
        <dbReference type="ARBA" id="ARBA00023032"/>
    </source>
</evidence>
<dbReference type="GO" id="GO:0005886">
    <property type="term" value="C:plasma membrane"/>
    <property type="evidence" value="ECO:0007669"/>
    <property type="project" value="UniProtKB-SubCell"/>
</dbReference>
<dbReference type="Pfam" id="PF07264">
    <property type="entry name" value="EI24"/>
    <property type="match status" value="1"/>
</dbReference>
<feature type="transmembrane region" description="Helical" evidence="11">
    <location>
        <begin position="26"/>
        <end position="47"/>
    </location>
</feature>
<gene>
    <name evidence="11 12" type="primary">cysZ</name>
    <name evidence="12" type="ORF">D3879_20420</name>
</gene>
<reference evidence="12 13" key="1">
    <citation type="submission" date="2018-09" db="EMBL/GenBank/DDBJ databases">
        <authorList>
            <person name="Zhu H."/>
        </authorList>
    </citation>
    <scope>NUCLEOTIDE SEQUENCE [LARGE SCALE GENOMIC DNA]</scope>
    <source>
        <strain evidence="12 13">K1S02-6</strain>
    </source>
</reference>
<evidence type="ECO:0000256" key="10">
    <source>
        <dbReference type="ARBA" id="ARBA00023192"/>
    </source>
</evidence>
<dbReference type="PANTHER" id="PTHR37468">
    <property type="entry name" value="SULFATE TRANSPORTER CYSZ"/>
    <property type="match status" value="1"/>
</dbReference>
<dbReference type="NCBIfam" id="NF003433">
    <property type="entry name" value="PRK04949.1"/>
    <property type="match status" value="1"/>
</dbReference>
<feature type="transmembrane region" description="Helical" evidence="11">
    <location>
        <begin position="147"/>
        <end position="170"/>
    </location>
</feature>
<dbReference type="InterPro" id="IPR059112">
    <property type="entry name" value="CysZ/EI24"/>
</dbReference>
<keyword evidence="5 11" id="KW-0028">Amino-acid biosynthesis</keyword>
<evidence type="ECO:0000256" key="6">
    <source>
        <dbReference type="ARBA" id="ARBA00022692"/>
    </source>
</evidence>
<keyword evidence="10 11" id="KW-0198">Cysteine biosynthesis</keyword>
<accession>A0A418XCY2</accession>
<proteinExistence type="inferred from homology"/>
<dbReference type="RefSeq" id="WP_119956064.1">
    <property type="nucleotide sequence ID" value="NZ_QYUR01000006.1"/>
</dbReference>
<keyword evidence="6 11" id="KW-0812">Transmembrane</keyword>
<dbReference type="Proteomes" id="UP000284021">
    <property type="component" value="Unassembled WGS sequence"/>
</dbReference>
<evidence type="ECO:0000313" key="12">
    <source>
        <dbReference type="EMBL" id="RJG10382.1"/>
    </source>
</evidence>
<keyword evidence="3 11" id="KW-1003">Cell membrane</keyword>
<keyword evidence="13" id="KW-1185">Reference proteome</keyword>
<keyword evidence="8 11" id="KW-0764">Sulfate transport</keyword>
<keyword evidence="9 11" id="KW-0472">Membrane</keyword>
<dbReference type="GO" id="GO:0019344">
    <property type="term" value="P:cysteine biosynthetic process"/>
    <property type="evidence" value="ECO:0007669"/>
    <property type="project" value="UniProtKB-UniRule"/>
</dbReference>
<dbReference type="InterPro" id="IPR022985">
    <property type="entry name" value="Sulfate_CysZ"/>
</dbReference>
<comment type="function">
    <text evidence="11">High affinity, high specificity proton-dependent sulfate transporter, which mediates sulfate uptake. Provides the sulfur source for the cysteine synthesis pathway.</text>
</comment>
<dbReference type="AlphaFoldDB" id="A0A418XCY2"/>
<evidence type="ECO:0000256" key="3">
    <source>
        <dbReference type="ARBA" id="ARBA00022475"/>
    </source>
</evidence>
<sequence length="251" mass="28387">MPAPVLSGPQYLREGLKLVLSPGLRLFVLLPLAINLILFVVLIGFAVQQFNSWITAFMPDLPEWLSFLSYLLWPLFFVLVLLMVFFTFTMLANIIAAPFNGFLAEKVEVVLRGEDNFPAFHWSELVAMVPRTLGRELRKLGYFLPRVIALLILSFIPVVNLLAAPLWLLFGVWMMCVQYIDYPADNHKLGWNEMLAWLREKRWQSLGFGGSVYLALLIPGVNVLMMPAAVAGATLFWVRERGDSAVTAAQR</sequence>
<dbReference type="EMBL" id="QYUR01000006">
    <property type="protein sequence ID" value="RJG10382.1"/>
    <property type="molecule type" value="Genomic_DNA"/>
</dbReference>
<evidence type="ECO:0000256" key="2">
    <source>
        <dbReference type="ARBA" id="ARBA00022448"/>
    </source>
</evidence>
<dbReference type="OrthoDB" id="5292355at2"/>
<evidence type="ECO:0000313" key="13">
    <source>
        <dbReference type="Proteomes" id="UP000284021"/>
    </source>
</evidence>